<dbReference type="InterPro" id="IPR036291">
    <property type="entry name" value="NAD(P)-bd_dom_sf"/>
</dbReference>
<dbReference type="GO" id="GO:0044877">
    <property type="term" value="F:protein-containing complex binding"/>
    <property type="evidence" value="ECO:0007669"/>
    <property type="project" value="TreeGrafter"/>
</dbReference>
<keyword evidence="3" id="KW-1185">Reference proteome</keyword>
<reference evidence="2 3" key="1">
    <citation type="submission" date="2019-03" db="EMBL/GenBank/DDBJ databases">
        <title>Genomic Encyclopedia of Archaeal and Bacterial Type Strains, Phase II (KMG-II): from individual species to whole genera.</title>
        <authorList>
            <person name="Goeker M."/>
        </authorList>
    </citation>
    <scope>NUCLEOTIDE SEQUENCE [LARGE SCALE GENOMIC DNA]</scope>
    <source>
        <strain evidence="2 3">DSM 15388</strain>
    </source>
</reference>
<evidence type="ECO:0000313" key="2">
    <source>
        <dbReference type="EMBL" id="TCS43772.1"/>
    </source>
</evidence>
<dbReference type="InterPro" id="IPR016040">
    <property type="entry name" value="NAD(P)-bd_dom"/>
</dbReference>
<dbReference type="PANTHER" id="PTHR12126:SF11">
    <property type="entry name" value="NADH DEHYDROGENASE [UBIQUINONE] 1 ALPHA SUBCOMPLEX SUBUNIT 9, MITOCHONDRIAL"/>
    <property type="match status" value="1"/>
</dbReference>
<dbReference type="EMBL" id="SLZR01000001">
    <property type="protein sequence ID" value="TCS43772.1"/>
    <property type="molecule type" value="Genomic_DNA"/>
</dbReference>
<name>A0A4R3IFL7_9GAMM</name>
<evidence type="ECO:0000259" key="1">
    <source>
        <dbReference type="Pfam" id="PF13460"/>
    </source>
</evidence>
<protein>
    <submittedName>
        <fullName evidence="2">Uncharacterized protein YbjT (DUF2867 family)</fullName>
    </submittedName>
</protein>
<evidence type="ECO:0000313" key="3">
    <source>
        <dbReference type="Proteomes" id="UP000295793"/>
    </source>
</evidence>
<proteinExistence type="predicted"/>
<dbReference type="Proteomes" id="UP000295793">
    <property type="component" value="Unassembled WGS sequence"/>
</dbReference>
<gene>
    <name evidence="2" type="ORF">BCF53_101115</name>
</gene>
<dbReference type="AlphaFoldDB" id="A0A4R3IFL7"/>
<dbReference type="Pfam" id="PF13460">
    <property type="entry name" value="NAD_binding_10"/>
    <property type="match status" value="1"/>
</dbReference>
<comment type="caution">
    <text evidence="2">The sequence shown here is derived from an EMBL/GenBank/DDBJ whole genome shotgun (WGS) entry which is preliminary data.</text>
</comment>
<dbReference type="OrthoDB" id="9776313at2"/>
<dbReference type="PANTHER" id="PTHR12126">
    <property type="entry name" value="NADH-UBIQUINONE OXIDOREDUCTASE 39 KDA SUBUNIT-RELATED"/>
    <property type="match status" value="1"/>
</dbReference>
<dbReference type="Gene3D" id="3.40.50.720">
    <property type="entry name" value="NAD(P)-binding Rossmann-like Domain"/>
    <property type="match status" value="1"/>
</dbReference>
<sequence>MHTERSVVIAGATGYLGRFLVEHYSRKGWHVKALVRSAERARQKGIQAELIEAQVTQPDSLKGRFQGANLVISCVGITRQKDGLRYRDVDYQANMNLLHEALAAKVPRFVYVHVLGADKMRGVDLIEAKQAFVERLQAAQIASTVIAPSGYFSDMNDFLDMARAGRVWLFGKGDLQLNPIHGADLADAVYSAAEQQLAWLDVGGPEVFSHSELAQLALKVAGKPERITRLPDVLRRFVLFLLPKVTPQKLYGPVQFFMTAMGHNMVGKPYGRRRLEDYFSQE</sequence>
<dbReference type="SUPFAM" id="SSF51735">
    <property type="entry name" value="NAD(P)-binding Rossmann-fold domains"/>
    <property type="match status" value="1"/>
</dbReference>
<dbReference type="CDD" id="cd05243">
    <property type="entry name" value="SDR_a5"/>
    <property type="match status" value="1"/>
</dbReference>
<feature type="domain" description="NAD(P)-binding" evidence="1">
    <location>
        <begin position="11"/>
        <end position="150"/>
    </location>
</feature>
<organism evidence="2 3">
    <name type="scientific">Reinekea marinisedimentorum</name>
    <dbReference type="NCBI Taxonomy" id="230495"/>
    <lineage>
        <taxon>Bacteria</taxon>
        <taxon>Pseudomonadati</taxon>
        <taxon>Pseudomonadota</taxon>
        <taxon>Gammaproteobacteria</taxon>
        <taxon>Oceanospirillales</taxon>
        <taxon>Saccharospirillaceae</taxon>
        <taxon>Reinekea</taxon>
    </lineage>
</organism>
<dbReference type="RefSeq" id="WP_132698802.1">
    <property type="nucleotide sequence ID" value="NZ_SLZR01000001.1"/>
</dbReference>
<accession>A0A4R3IFL7</accession>
<dbReference type="InterPro" id="IPR051207">
    <property type="entry name" value="ComplexI_NDUFA9_subunit"/>
</dbReference>